<dbReference type="PANTHER" id="PTHR45987:SF4">
    <property type="entry name" value="LARGE RIBOSOMAL SUBUNIT PROTEIN BL12M"/>
    <property type="match status" value="1"/>
</dbReference>
<dbReference type="OrthoDB" id="250175at2759"/>
<keyword evidence="3" id="KW-0687">Ribonucleoprotein</keyword>
<dbReference type="Gene3D" id="1.20.5.710">
    <property type="entry name" value="Single helix bin"/>
    <property type="match status" value="1"/>
</dbReference>
<evidence type="ECO:0000313" key="7">
    <source>
        <dbReference type="Proteomes" id="UP000728185"/>
    </source>
</evidence>
<dbReference type="GO" id="GO:0006412">
    <property type="term" value="P:translation"/>
    <property type="evidence" value="ECO:0007669"/>
    <property type="project" value="InterPro"/>
</dbReference>
<evidence type="ECO:0000256" key="2">
    <source>
        <dbReference type="ARBA" id="ARBA00022980"/>
    </source>
</evidence>
<organism evidence="6 7">
    <name type="scientific">Fasciolopsis buskii</name>
    <dbReference type="NCBI Taxonomy" id="27845"/>
    <lineage>
        <taxon>Eukaryota</taxon>
        <taxon>Metazoa</taxon>
        <taxon>Spiralia</taxon>
        <taxon>Lophotrochozoa</taxon>
        <taxon>Platyhelminthes</taxon>
        <taxon>Trematoda</taxon>
        <taxon>Digenea</taxon>
        <taxon>Plagiorchiida</taxon>
        <taxon>Echinostomata</taxon>
        <taxon>Echinostomatoidea</taxon>
        <taxon>Fasciolidae</taxon>
        <taxon>Fasciolopsis</taxon>
    </lineage>
</organism>
<dbReference type="GO" id="GO:0005762">
    <property type="term" value="C:mitochondrial large ribosomal subunit"/>
    <property type="evidence" value="ECO:0007669"/>
    <property type="project" value="TreeGrafter"/>
</dbReference>
<dbReference type="Pfam" id="PF00542">
    <property type="entry name" value="Ribosomal_L12"/>
    <property type="match status" value="1"/>
</dbReference>
<dbReference type="PANTHER" id="PTHR45987">
    <property type="entry name" value="39S RIBOSOMAL PROTEIN L12"/>
    <property type="match status" value="1"/>
</dbReference>
<dbReference type="Proteomes" id="UP000728185">
    <property type="component" value="Unassembled WGS sequence"/>
</dbReference>
<dbReference type="InterPro" id="IPR000206">
    <property type="entry name" value="Ribosomal_bL12"/>
</dbReference>
<evidence type="ECO:0000259" key="4">
    <source>
        <dbReference type="Pfam" id="PF00542"/>
    </source>
</evidence>
<comment type="caution">
    <text evidence="6">The sequence shown here is derived from an EMBL/GenBank/DDBJ whole genome shotgun (WGS) entry which is preliminary data.</text>
</comment>
<dbReference type="GO" id="GO:0003735">
    <property type="term" value="F:structural constituent of ribosome"/>
    <property type="evidence" value="ECO:0007669"/>
    <property type="project" value="InterPro"/>
</dbReference>
<dbReference type="InterPro" id="IPR014719">
    <property type="entry name" value="Ribosomal_bL12_C/ClpS-like"/>
</dbReference>
<proteinExistence type="inferred from homology"/>
<evidence type="ECO:0000256" key="3">
    <source>
        <dbReference type="ARBA" id="ARBA00023274"/>
    </source>
</evidence>
<dbReference type="HAMAP" id="MF_00368">
    <property type="entry name" value="Ribosomal_bL12"/>
    <property type="match status" value="1"/>
</dbReference>
<keyword evidence="7" id="KW-1185">Reference proteome</keyword>
<dbReference type="GO" id="GO:0003729">
    <property type="term" value="F:mRNA binding"/>
    <property type="evidence" value="ECO:0007669"/>
    <property type="project" value="TreeGrafter"/>
</dbReference>
<name>A0A8E0VEQ9_9TREM</name>
<dbReference type="EMBL" id="LUCM01007834">
    <property type="protein sequence ID" value="KAA0189302.1"/>
    <property type="molecule type" value="Genomic_DNA"/>
</dbReference>
<dbReference type="InterPro" id="IPR036235">
    <property type="entry name" value="Ribosomal_bL12_oligo_N_sf"/>
</dbReference>
<dbReference type="AlphaFoldDB" id="A0A8E0VEQ9"/>
<keyword evidence="2 6" id="KW-0689">Ribosomal protein</keyword>
<accession>A0A8E0VEQ9</accession>
<feature type="domain" description="Large ribosomal subunit protein bL12 C-terminal" evidence="4">
    <location>
        <begin position="137"/>
        <end position="205"/>
    </location>
</feature>
<dbReference type="SUPFAM" id="SSF48300">
    <property type="entry name" value="Ribosomal protein L7/12, oligomerisation (N-terminal) domain"/>
    <property type="match status" value="1"/>
</dbReference>
<dbReference type="SUPFAM" id="SSF54736">
    <property type="entry name" value="ClpS-like"/>
    <property type="match status" value="1"/>
</dbReference>
<evidence type="ECO:0000313" key="6">
    <source>
        <dbReference type="EMBL" id="KAA0189302.1"/>
    </source>
</evidence>
<protein>
    <submittedName>
        <fullName evidence="6">Putative mitochondrial ribosomal protein l12 strongylocentrotus purpuratus</fullName>
    </submittedName>
</protein>
<dbReference type="InterPro" id="IPR008932">
    <property type="entry name" value="Ribosomal_bL12_oligo"/>
</dbReference>
<gene>
    <name evidence="6" type="ORF">FBUS_03942</name>
</gene>
<comment type="similarity">
    <text evidence="1">Belongs to the bacterial ribosomal protein bL12 family.</text>
</comment>
<sequence length="205" mass="22509">MLVSRKLSGSLCTLFLQFPHFRIRCGNRALIASAWYLNHRLSSTQPKAESSSLNLHPPHVPESGGEKTYPGHIIRLVDAIASMTLLEVADLTELLQKRLNIKSPGGFMPTMNMSSVTAASPQAEEVEEEQAAVKSSFTVKLIKFDAAKKVPLIKEIKQIVPEMNLVQAKKFVESAPGNIKTDVSREEAEEIKKTLEGAGATIEIE</sequence>
<evidence type="ECO:0000259" key="5">
    <source>
        <dbReference type="Pfam" id="PF16320"/>
    </source>
</evidence>
<feature type="domain" description="Large ribosomal subunit protein bL12 oligomerization" evidence="5">
    <location>
        <begin position="76"/>
        <end position="118"/>
    </location>
</feature>
<evidence type="ECO:0000256" key="1">
    <source>
        <dbReference type="ARBA" id="ARBA00007197"/>
    </source>
</evidence>
<reference evidence="6" key="1">
    <citation type="submission" date="2019-05" db="EMBL/GenBank/DDBJ databases">
        <title>Annotation for the trematode Fasciolopsis buski.</title>
        <authorList>
            <person name="Choi Y.-J."/>
        </authorList>
    </citation>
    <scope>NUCLEOTIDE SEQUENCE</scope>
    <source>
        <strain evidence="6">HT</strain>
        <tissue evidence="6">Whole worm</tissue>
    </source>
</reference>
<dbReference type="FunFam" id="3.30.1390.10:FF:000001">
    <property type="entry name" value="50S ribosomal protein L7/L12"/>
    <property type="match status" value="1"/>
</dbReference>
<dbReference type="Gene3D" id="3.30.1390.10">
    <property type="match status" value="1"/>
</dbReference>
<dbReference type="Pfam" id="PF16320">
    <property type="entry name" value="Ribosomal_L12_N"/>
    <property type="match status" value="1"/>
</dbReference>
<dbReference type="InterPro" id="IPR013823">
    <property type="entry name" value="Ribosomal_bL12_C"/>
</dbReference>